<comment type="function">
    <text evidence="3">Component of the exocyst complex.</text>
</comment>
<dbReference type="Gene3D" id="1.20.1280.170">
    <property type="entry name" value="Exocyst complex component Exo70"/>
    <property type="match status" value="1"/>
</dbReference>
<dbReference type="GO" id="GO:0006887">
    <property type="term" value="P:exocytosis"/>
    <property type="evidence" value="ECO:0007669"/>
    <property type="project" value="UniProtKB-KW"/>
</dbReference>
<dbReference type="GO" id="GO:0000145">
    <property type="term" value="C:exocyst"/>
    <property type="evidence" value="ECO:0007669"/>
    <property type="project" value="InterPro"/>
</dbReference>
<evidence type="ECO:0000313" key="7">
    <source>
        <dbReference type="Proteomes" id="UP000541444"/>
    </source>
</evidence>
<organism evidence="6 7">
    <name type="scientific">Kingdonia uniflora</name>
    <dbReference type="NCBI Taxonomy" id="39325"/>
    <lineage>
        <taxon>Eukaryota</taxon>
        <taxon>Viridiplantae</taxon>
        <taxon>Streptophyta</taxon>
        <taxon>Embryophyta</taxon>
        <taxon>Tracheophyta</taxon>
        <taxon>Spermatophyta</taxon>
        <taxon>Magnoliopsida</taxon>
        <taxon>Ranunculales</taxon>
        <taxon>Circaeasteraceae</taxon>
        <taxon>Kingdonia</taxon>
    </lineage>
</organism>
<dbReference type="OrthoDB" id="1626401at2759"/>
<evidence type="ECO:0000259" key="5">
    <source>
        <dbReference type="Pfam" id="PF03081"/>
    </source>
</evidence>
<dbReference type="PANTHER" id="PTHR12542:SF17">
    <property type="entry name" value="EXOCYST SUBUNIT EXO70 FAMILY PROTEIN"/>
    <property type="match status" value="1"/>
</dbReference>
<dbReference type="PANTHER" id="PTHR12542">
    <property type="entry name" value="EXOCYST COMPLEX PROTEIN EXO70"/>
    <property type="match status" value="1"/>
</dbReference>
<evidence type="ECO:0000256" key="2">
    <source>
        <dbReference type="ARBA" id="ARBA00022448"/>
    </source>
</evidence>
<name>A0A7J7KVV2_9MAGN</name>
<dbReference type="InterPro" id="IPR004140">
    <property type="entry name" value="Exo70"/>
</dbReference>
<dbReference type="InterPro" id="IPR046364">
    <property type="entry name" value="Exo70_C"/>
</dbReference>
<proteinExistence type="inferred from homology"/>
<evidence type="ECO:0000256" key="3">
    <source>
        <dbReference type="RuleBase" id="RU365026"/>
    </source>
</evidence>
<dbReference type="GO" id="GO:0015031">
    <property type="term" value="P:protein transport"/>
    <property type="evidence" value="ECO:0007669"/>
    <property type="project" value="UniProtKB-KW"/>
</dbReference>
<sequence length="186" mass="21198">MKYLVAKNPNSEKLVEGHNLMQIAMKRLEKEFYTNLSMNHSRLDPESISSRSSASHASKGSKSRSSCSDYEDYSEDEIQVEDELKSIADCMFSSGYGKECVSIYKVNRKPVIDEGIYRLGVEQLSAQKINKMDWKILDLKIKNWLKAVITAVKMLFAGERILCDYVFSSSDSMRESYFSEISRNGA</sequence>
<dbReference type="Pfam" id="PF03081">
    <property type="entry name" value="Exo70_C"/>
    <property type="match status" value="1"/>
</dbReference>
<comment type="similarity">
    <text evidence="1 3">Belongs to the EXO70 family.</text>
</comment>
<evidence type="ECO:0000256" key="4">
    <source>
        <dbReference type="SAM" id="MobiDB-lite"/>
    </source>
</evidence>
<dbReference type="EMBL" id="JACGCM010002840">
    <property type="protein sequence ID" value="KAF6134458.1"/>
    <property type="molecule type" value="Genomic_DNA"/>
</dbReference>
<evidence type="ECO:0000313" key="6">
    <source>
        <dbReference type="EMBL" id="KAF6134458.1"/>
    </source>
</evidence>
<accession>A0A7J7KVV2</accession>
<evidence type="ECO:0000256" key="1">
    <source>
        <dbReference type="ARBA" id="ARBA00006756"/>
    </source>
</evidence>
<feature type="region of interest" description="Disordered" evidence="4">
    <location>
        <begin position="42"/>
        <end position="70"/>
    </location>
</feature>
<comment type="caution">
    <text evidence="6">The sequence shown here is derived from an EMBL/GenBank/DDBJ whole genome shotgun (WGS) entry which is preliminary data.</text>
</comment>
<feature type="domain" description="Exocyst complex subunit Exo70 C-terminal" evidence="5">
    <location>
        <begin position="142"/>
        <end position="185"/>
    </location>
</feature>
<feature type="compositionally biased region" description="Low complexity" evidence="4">
    <location>
        <begin position="47"/>
        <end position="68"/>
    </location>
</feature>
<dbReference type="AlphaFoldDB" id="A0A7J7KVV2"/>
<reference evidence="6 7" key="1">
    <citation type="journal article" date="2020" name="IScience">
        <title>Genome Sequencing of the Endangered Kingdonia uniflora (Circaeasteraceae, Ranunculales) Reveals Potential Mechanisms of Evolutionary Specialization.</title>
        <authorList>
            <person name="Sun Y."/>
            <person name="Deng T."/>
            <person name="Zhang A."/>
            <person name="Moore M.J."/>
            <person name="Landis J.B."/>
            <person name="Lin N."/>
            <person name="Zhang H."/>
            <person name="Zhang X."/>
            <person name="Huang J."/>
            <person name="Zhang X."/>
            <person name="Sun H."/>
            <person name="Wang H."/>
        </authorList>
    </citation>
    <scope>NUCLEOTIDE SEQUENCE [LARGE SCALE GENOMIC DNA]</scope>
    <source>
        <strain evidence="6">TB1705</strain>
        <tissue evidence="6">Leaf</tissue>
    </source>
</reference>
<dbReference type="SUPFAM" id="SSF74788">
    <property type="entry name" value="Cullin repeat-like"/>
    <property type="match status" value="1"/>
</dbReference>
<dbReference type="GO" id="GO:0005546">
    <property type="term" value="F:phosphatidylinositol-4,5-bisphosphate binding"/>
    <property type="evidence" value="ECO:0007669"/>
    <property type="project" value="InterPro"/>
</dbReference>
<dbReference type="Proteomes" id="UP000541444">
    <property type="component" value="Unassembled WGS sequence"/>
</dbReference>
<keyword evidence="3" id="KW-0653">Protein transport</keyword>
<keyword evidence="3" id="KW-0268">Exocytosis</keyword>
<protein>
    <recommendedName>
        <fullName evidence="3">Exocyst subunit Exo70 family protein</fullName>
    </recommendedName>
</protein>
<dbReference type="InterPro" id="IPR016159">
    <property type="entry name" value="Cullin_repeat-like_dom_sf"/>
</dbReference>
<dbReference type="Pfam" id="PF20669">
    <property type="entry name" value="Exo70_N"/>
    <property type="match status" value="1"/>
</dbReference>
<keyword evidence="7" id="KW-1185">Reference proteome</keyword>
<keyword evidence="2 3" id="KW-0813">Transport</keyword>
<gene>
    <name evidence="6" type="ORF">GIB67_011884</name>
</gene>